<dbReference type="EMBL" id="CP104758">
    <property type="protein sequence ID" value="WBG89530.1"/>
    <property type="molecule type" value="Genomic_DNA"/>
</dbReference>
<dbReference type="Proteomes" id="UP001211544">
    <property type="component" value="Chromosome"/>
</dbReference>
<evidence type="ECO:0000313" key="2">
    <source>
        <dbReference type="Proteomes" id="UP001211544"/>
    </source>
</evidence>
<accession>A0AAJ5QG94</accession>
<dbReference type="RefSeq" id="WP_120452189.1">
    <property type="nucleotide sequence ID" value="NZ_CP104758.1"/>
</dbReference>
<protein>
    <submittedName>
        <fullName evidence="1">Uncharacterized protein</fullName>
    </submittedName>
</protein>
<reference evidence="1 2" key="1">
    <citation type="journal article" date="2022" name="J Glob Antimicrob Resist">
        <title>First complete genome of a multidrug resistant strain of the novel human pathogen Kalamiella piersonii (GABEKP28) identified in human saliva.</title>
        <authorList>
            <person name="McDonagh F."/>
            <person name="Singh N.K."/>
            <person name="Venkateswaran K."/>
            <person name="Lonappan A.M."/>
            <person name="Hallahan B."/>
            <person name="Tuohy A."/>
            <person name="Burke L."/>
            <person name="Kovarova A."/>
            <person name="Miliotis G."/>
        </authorList>
    </citation>
    <scope>NUCLEOTIDE SEQUENCE [LARGE SCALE GENOMIC DNA]</scope>
    <source>
        <strain evidence="1 2">GABEKP28</strain>
    </source>
</reference>
<proteinExistence type="predicted"/>
<dbReference type="KEGG" id="kpie:N5580_10415"/>
<gene>
    <name evidence="1" type="ORF">N5580_10415</name>
</gene>
<dbReference type="AlphaFoldDB" id="A0AAJ5QG94"/>
<keyword evidence="2" id="KW-1185">Reference proteome</keyword>
<sequence>MEKRLDNNGYIDFPFPATRNEDGSVNPCGIDLTLQTERIDEIAVLAQSANLRRLLEEVNLQDGLFMTLACDWQQRADAVCGFIDFAFRPELPVTQEETLTLDNAFERYLREQATQHRMEPDALLNYARCVLDWGWSPLRQRAREYEKVTVMYYCQQRDEAEWCFDHLRHFLVSWYPASRPGLLAQQA</sequence>
<name>A0AAJ5QG94_9GAMM</name>
<organism evidence="1 2">
    <name type="scientific">Pantoea piersonii</name>
    <dbReference type="NCBI Taxonomy" id="2364647"/>
    <lineage>
        <taxon>Bacteria</taxon>
        <taxon>Pseudomonadati</taxon>
        <taxon>Pseudomonadota</taxon>
        <taxon>Gammaproteobacteria</taxon>
        <taxon>Enterobacterales</taxon>
        <taxon>Erwiniaceae</taxon>
        <taxon>Pantoea</taxon>
    </lineage>
</organism>
<dbReference type="GeneID" id="78232581"/>
<evidence type="ECO:0000313" key="1">
    <source>
        <dbReference type="EMBL" id="WBG89530.1"/>
    </source>
</evidence>